<reference evidence="2" key="1">
    <citation type="submission" date="2021-03" db="EMBL/GenBank/DDBJ databases">
        <title>Draft genome sequence of rust myrtle Austropuccinia psidii MF-1, a brazilian biotype.</title>
        <authorList>
            <person name="Quecine M.C."/>
            <person name="Pachon D.M.R."/>
            <person name="Bonatelli M.L."/>
            <person name="Correr F.H."/>
            <person name="Franceschini L.M."/>
            <person name="Leite T.F."/>
            <person name="Margarido G.R.A."/>
            <person name="Almeida C.A."/>
            <person name="Ferrarezi J.A."/>
            <person name="Labate C.A."/>
        </authorList>
    </citation>
    <scope>NUCLEOTIDE SEQUENCE</scope>
    <source>
        <strain evidence="2">MF-1</strain>
    </source>
</reference>
<organism evidence="2 3">
    <name type="scientific">Austropuccinia psidii MF-1</name>
    <dbReference type="NCBI Taxonomy" id="1389203"/>
    <lineage>
        <taxon>Eukaryota</taxon>
        <taxon>Fungi</taxon>
        <taxon>Dikarya</taxon>
        <taxon>Basidiomycota</taxon>
        <taxon>Pucciniomycotina</taxon>
        <taxon>Pucciniomycetes</taxon>
        <taxon>Pucciniales</taxon>
        <taxon>Sphaerophragmiaceae</taxon>
        <taxon>Austropuccinia</taxon>
    </lineage>
</organism>
<dbReference type="Proteomes" id="UP000765509">
    <property type="component" value="Unassembled WGS sequence"/>
</dbReference>
<comment type="caution">
    <text evidence="2">The sequence shown here is derived from an EMBL/GenBank/DDBJ whole genome shotgun (WGS) entry which is preliminary data.</text>
</comment>
<evidence type="ECO:0000256" key="1">
    <source>
        <dbReference type="SAM" id="MobiDB-lite"/>
    </source>
</evidence>
<proteinExistence type="predicted"/>
<dbReference type="AlphaFoldDB" id="A0A9Q3EA63"/>
<name>A0A9Q3EA63_9BASI</name>
<protein>
    <submittedName>
        <fullName evidence="2">Uncharacterized protein</fullName>
    </submittedName>
</protein>
<feature type="compositionally biased region" description="Basic residues" evidence="1">
    <location>
        <begin position="27"/>
        <end position="38"/>
    </location>
</feature>
<dbReference type="EMBL" id="AVOT02024450">
    <property type="protein sequence ID" value="MBW0515121.1"/>
    <property type="molecule type" value="Genomic_DNA"/>
</dbReference>
<gene>
    <name evidence="2" type="ORF">O181_054836</name>
</gene>
<keyword evidence="3" id="KW-1185">Reference proteome</keyword>
<accession>A0A9Q3EA63</accession>
<feature type="region of interest" description="Disordered" evidence="1">
    <location>
        <begin position="60"/>
        <end position="83"/>
    </location>
</feature>
<evidence type="ECO:0000313" key="3">
    <source>
        <dbReference type="Proteomes" id="UP000765509"/>
    </source>
</evidence>
<evidence type="ECO:0000313" key="2">
    <source>
        <dbReference type="EMBL" id="MBW0515121.1"/>
    </source>
</evidence>
<feature type="region of interest" description="Disordered" evidence="1">
    <location>
        <begin position="27"/>
        <end position="47"/>
    </location>
</feature>
<sequence>MSFLHLMNLGTPRNQPEDRQGLFRTIRPRSGHHGHHNRWKDTDGNHTHTAICPSIQWEPQTRGLEGYGSSSSAPPTSQIIIPM</sequence>
<feature type="compositionally biased region" description="Polar residues" evidence="1">
    <location>
        <begin position="68"/>
        <end position="83"/>
    </location>
</feature>